<organism evidence="1 2">
    <name type="scientific">Pterulicium gracile</name>
    <dbReference type="NCBI Taxonomy" id="1884261"/>
    <lineage>
        <taxon>Eukaryota</taxon>
        <taxon>Fungi</taxon>
        <taxon>Dikarya</taxon>
        <taxon>Basidiomycota</taxon>
        <taxon>Agaricomycotina</taxon>
        <taxon>Agaricomycetes</taxon>
        <taxon>Agaricomycetidae</taxon>
        <taxon>Agaricales</taxon>
        <taxon>Pleurotineae</taxon>
        <taxon>Pterulaceae</taxon>
        <taxon>Pterulicium</taxon>
    </lineage>
</organism>
<sequence>MHILLVILASCKKLEQLEFVDSLDIAISAAKCCQIITAISHSPPSDKKRISLHATGIDALDHAAAAQILELCGVSHNSKIHRTYAALRMQLDNGKWHLFFEDSNEEIYKDHMHWASGTASPGSLRLSHLPASSPKLLWVHGLHTLVVRPKRNETISTEEWRSFFYSHPTITFLDFQGSNPTNFLSTFAVINPLSIGTNHSPQDKYDAAVVLPSLRKLVFRGTSVSEVEGDWRDVDLKALVDILRRRIGDILINEIYFLTMEGFTGSMFNYLDDFTARSGGQTTIRWDENPSSWSGNRDR</sequence>
<keyword evidence="2" id="KW-1185">Reference proteome</keyword>
<evidence type="ECO:0000313" key="1">
    <source>
        <dbReference type="EMBL" id="TFL03425.1"/>
    </source>
</evidence>
<proteinExistence type="predicted"/>
<reference evidence="1 2" key="1">
    <citation type="journal article" date="2019" name="Nat. Ecol. Evol.">
        <title>Megaphylogeny resolves global patterns of mushroom evolution.</title>
        <authorList>
            <person name="Varga T."/>
            <person name="Krizsan K."/>
            <person name="Foldi C."/>
            <person name="Dima B."/>
            <person name="Sanchez-Garcia M."/>
            <person name="Sanchez-Ramirez S."/>
            <person name="Szollosi G.J."/>
            <person name="Szarkandi J.G."/>
            <person name="Papp V."/>
            <person name="Albert L."/>
            <person name="Andreopoulos W."/>
            <person name="Angelini C."/>
            <person name="Antonin V."/>
            <person name="Barry K.W."/>
            <person name="Bougher N.L."/>
            <person name="Buchanan P."/>
            <person name="Buyck B."/>
            <person name="Bense V."/>
            <person name="Catcheside P."/>
            <person name="Chovatia M."/>
            <person name="Cooper J."/>
            <person name="Damon W."/>
            <person name="Desjardin D."/>
            <person name="Finy P."/>
            <person name="Geml J."/>
            <person name="Haridas S."/>
            <person name="Hughes K."/>
            <person name="Justo A."/>
            <person name="Karasinski D."/>
            <person name="Kautmanova I."/>
            <person name="Kiss B."/>
            <person name="Kocsube S."/>
            <person name="Kotiranta H."/>
            <person name="LaButti K.M."/>
            <person name="Lechner B.E."/>
            <person name="Liimatainen K."/>
            <person name="Lipzen A."/>
            <person name="Lukacs Z."/>
            <person name="Mihaltcheva S."/>
            <person name="Morgado L.N."/>
            <person name="Niskanen T."/>
            <person name="Noordeloos M.E."/>
            <person name="Ohm R.A."/>
            <person name="Ortiz-Santana B."/>
            <person name="Ovrebo C."/>
            <person name="Racz N."/>
            <person name="Riley R."/>
            <person name="Savchenko A."/>
            <person name="Shiryaev A."/>
            <person name="Soop K."/>
            <person name="Spirin V."/>
            <person name="Szebenyi C."/>
            <person name="Tomsovsky M."/>
            <person name="Tulloss R.E."/>
            <person name="Uehling J."/>
            <person name="Grigoriev I.V."/>
            <person name="Vagvolgyi C."/>
            <person name="Papp T."/>
            <person name="Martin F.M."/>
            <person name="Miettinen O."/>
            <person name="Hibbett D.S."/>
            <person name="Nagy L.G."/>
        </authorList>
    </citation>
    <scope>NUCLEOTIDE SEQUENCE [LARGE SCALE GENOMIC DNA]</scope>
    <source>
        <strain evidence="1 2">CBS 309.79</strain>
    </source>
</reference>
<gene>
    <name evidence="1" type="ORF">BDV98DRAFT_591294</name>
</gene>
<dbReference type="EMBL" id="ML178820">
    <property type="protein sequence ID" value="TFL03425.1"/>
    <property type="molecule type" value="Genomic_DNA"/>
</dbReference>
<dbReference type="Proteomes" id="UP000305067">
    <property type="component" value="Unassembled WGS sequence"/>
</dbReference>
<protein>
    <submittedName>
        <fullName evidence="1">Uncharacterized protein</fullName>
    </submittedName>
</protein>
<evidence type="ECO:0000313" key="2">
    <source>
        <dbReference type="Proteomes" id="UP000305067"/>
    </source>
</evidence>
<name>A0A5C3QN73_9AGAR</name>
<accession>A0A5C3QN73</accession>
<dbReference type="AlphaFoldDB" id="A0A5C3QN73"/>